<proteinExistence type="predicted"/>
<name>A0AAN8MFD9_9PEZI</name>
<comment type="caution">
    <text evidence="1">The sequence shown here is derived from an EMBL/GenBank/DDBJ whole genome shotgun (WGS) entry which is preliminary data.</text>
</comment>
<sequence>MFAKTPLSWGFKLENLIIQQRTTPRYNTEHGGGASTFLVRSERWSNSNGVPEPSLDVGATTSELNTEFGSLESEGQNLSAERRMRELIEEQDSSAYIVPLYQGKTLGLSTSSTISSCLGMYLSTRVDLREVCQKLYLQWSKLVPNTQVTRAHSIN</sequence>
<gene>
    <name evidence="1" type="ORF">TWF718_003203</name>
</gene>
<evidence type="ECO:0000313" key="1">
    <source>
        <dbReference type="EMBL" id="KAK6331012.1"/>
    </source>
</evidence>
<evidence type="ECO:0000313" key="2">
    <source>
        <dbReference type="Proteomes" id="UP001313282"/>
    </source>
</evidence>
<keyword evidence="2" id="KW-1185">Reference proteome</keyword>
<organism evidence="1 2">
    <name type="scientific">Orbilia javanica</name>
    <dbReference type="NCBI Taxonomy" id="47235"/>
    <lineage>
        <taxon>Eukaryota</taxon>
        <taxon>Fungi</taxon>
        <taxon>Dikarya</taxon>
        <taxon>Ascomycota</taxon>
        <taxon>Pezizomycotina</taxon>
        <taxon>Orbiliomycetes</taxon>
        <taxon>Orbiliales</taxon>
        <taxon>Orbiliaceae</taxon>
        <taxon>Orbilia</taxon>
    </lineage>
</organism>
<dbReference type="Proteomes" id="UP001313282">
    <property type="component" value="Unassembled WGS sequence"/>
</dbReference>
<dbReference type="AlphaFoldDB" id="A0AAN8MFD9"/>
<dbReference type="EMBL" id="JAVHNR010000011">
    <property type="protein sequence ID" value="KAK6331012.1"/>
    <property type="molecule type" value="Genomic_DNA"/>
</dbReference>
<protein>
    <submittedName>
        <fullName evidence="1">Uncharacterized protein</fullName>
    </submittedName>
</protein>
<accession>A0AAN8MFD9</accession>
<reference evidence="1 2" key="1">
    <citation type="submission" date="2019-10" db="EMBL/GenBank/DDBJ databases">
        <authorList>
            <person name="Palmer J.M."/>
        </authorList>
    </citation>
    <scope>NUCLEOTIDE SEQUENCE [LARGE SCALE GENOMIC DNA]</scope>
    <source>
        <strain evidence="1 2">TWF718</strain>
    </source>
</reference>